<proteinExistence type="predicted"/>
<feature type="transmembrane region" description="Helical" evidence="1">
    <location>
        <begin position="129"/>
        <end position="146"/>
    </location>
</feature>
<feature type="transmembrane region" description="Helical" evidence="1">
    <location>
        <begin position="21"/>
        <end position="43"/>
    </location>
</feature>
<reference evidence="2 3" key="1">
    <citation type="submission" date="2012-04" db="EMBL/GenBank/DDBJ databases">
        <authorList>
            <person name="Weinstock G."/>
            <person name="Sodergren E."/>
            <person name="Lobos E.A."/>
            <person name="Fulton L."/>
            <person name="Fulton R."/>
            <person name="Courtney L."/>
            <person name="Fronick C."/>
            <person name="O'Laughlin M."/>
            <person name="Godfrey J."/>
            <person name="Wilson R.M."/>
            <person name="Miner T."/>
            <person name="Farmer C."/>
            <person name="Delehaunty K."/>
            <person name="Cordes M."/>
            <person name="Minx P."/>
            <person name="Tomlinson C."/>
            <person name="Chen J."/>
            <person name="Wollam A."/>
            <person name="Pepin K.H."/>
            <person name="Bhonagiri V."/>
            <person name="Zhang X."/>
            <person name="Suruliraj S."/>
            <person name="Warren W."/>
            <person name="Mitreva M."/>
            <person name="Mardis E.R."/>
            <person name="Wilson R.K."/>
        </authorList>
    </citation>
    <scope>NUCLEOTIDE SEQUENCE [LARGE SCALE GENOMIC DNA]</scope>
    <source>
        <strain evidence="2 3">R496</strain>
    </source>
</reference>
<evidence type="ECO:0000313" key="3">
    <source>
        <dbReference type="Proteomes" id="UP000006402"/>
    </source>
</evidence>
<comment type="caution">
    <text evidence="2">The sequence shown here is derived from an EMBL/GenBank/DDBJ whole genome shotgun (WGS) entry which is preliminary data.</text>
</comment>
<keyword evidence="1" id="KW-0812">Transmembrane</keyword>
<keyword evidence="1" id="KW-1133">Transmembrane helix</keyword>
<dbReference type="EMBL" id="AMAH01000072">
    <property type="protein sequence ID" value="EJX54025.1"/>
    <property type="molecule type" value="Genomic_DNA"/>
</dbReference>
<dbReference type="NCBIfam" id="NF037933">
    <property type="entry name" value="EpaQ_fam"/>
    <property type="match status" value="1"/>
</dbReference>
<accession>A0AAV3GX43</accession>
<feature type="transmembrane region" description="Helical" evidence="1">
    <location>
        <begin position="49"/>
        <end position="70"/>
    </location>
</feature>
<keyword evidence="1" id="KW-0472">Membrane</keyword>
<organism evidence="2 3">
    <name type="scientific">Enterococcus faecium R496</name>
    <dbReference type="NCBI Taxonomy" id="1134836"/>
    <lineage>
        <taxon>Bacteria</taxon>
        <taxon>Bacillati</taxon>
        <taxon>Bacillota</taxon>
        <taxon>Bacilli</taxon>
        <taxon>Lactobacillales</taxon>
        <taxon>Enterococcaceae</taxon>
        <taxon>Enterococcus</taxon>
    </lineage>
</organism>
<dbReference type="Proteomes" id="UP000006402">
    <property type="component" value="Unassembled WGS sequence"/>
</dbReference>
<evidence type="ECO:0000256" key="1">
    <source>
        <dbReference type="SAM" id="Phobius"/>
    </source>
</evidence>
<evidence type="ECO:0000313" key="2">
    <source>
        <dbReference type="EMBL" id="EJX54025.1"/>
    </source>
</evidence>
<feature type="transmembrane region" description="Helical" evidence="1">
    <location>
        <begin position="77"/>
        <end position="93"/>
    </location>
</feature>
<feature type="transmembrane region" description="Helical" evidence="1">
    <location>
        <begin position="105"/>
        <end position="122"/>
    </location>
</feature>
<dbReference type="AlphaFoldDB" id="A0AAV3GX43"/>
<gene>
    <name evidence="2" type="ORF">HMPREF1378_00957</name>
</gene>
<name>A0AAV3GX43_ENTFC</name>
<protein>
    <submittedName>
        <fullName evidence="2">Uncharacterized protein</fullName>
    </submittedName>
</protein>
<sequence length="177" mass="20488">MLVERRVEIIQAIVQKFVNKMSVGFLLLLLTLVFFVWTAGLGFPATLFIYNNSSLLIAFSVAILLILNVYKAKGVDFLYLGVALALFIFFSYFRELRNESLFGDLLFPLIILFCLVIKWIEWTKWDRGIYLIVFSVFLGITFIVYLQRSKYQKDKASGLQAIRFLIFGSIRIQSEVL</sequence>